<evidence type="ECO:0000256" key="1">
    <source>
        <dbReference type="ARBA" id="ARBA00022723"/>
    </source>
</evidence>
<dbReference type="RefSeq" id="WP_275823833.1">
    <property type="nucleotide sequence ID" value="NZ_JARHUD010000009.1"/>
</dbReference>
<accession>A0ABT5YQP7</accession>
<evidence type="ECO:0000259" key="3">
    <source>
        <dbReference type="SMART" id="SM01007"/>
    </source>
</evidence>
<name>A0ABT5YQP7_9PROT</name>
<proteinExistence type="predicted"/>
<dbReference type="PANTHER" id="PTHR22789">
    <property type="entry name" value="FUCULOSE PHOSPHATE ALDOLASE"/>
    <property type="match status" value="1"/>
</dbReference>
<dbReference type="EMBL" id="JARHUD010000009">
    <property type="protein sequence ID" value="MDF2097060.1"/>
    <property type="molecule type" value="Genomic_DNA"/>
</dbReference>
<dbReference type="Pfam" id="PF00596">
    <property type="entry name" value="Aldolase_II"/>
    <property type="match status" value="1"/>
</dbReference>
<comment type="caution">
    <text evidence="4">The sequence shown here is derived from an EMBL/GenBank/DDBJ whole genome shotgun (WGS) entry which is preliminary data.</text>
</comment>
<evidence type="ECO:0000313" key="5">
    <source>
        <dbReference type="Proteomes" id="UP001215503"/>
    </source>
</evidence>
<feature type="domain" description="Class II aldolase/adducin N-terminal" evidence="3">
    <location>
        <begin position="8"/>
        <end position="182"/>
    </location>
</feature>
<dbReference type="InterPro" id="IPR036409">
    <property type="entry name" value="Aldolase_II/adducin_N_sf"/>
</dbReference>
<keyword evidence="1" id="KW-0479">Metal-binding</keyword>
<gene>
    <name evidence="4" type="ORF">P2G67_13845</name>
</gene>
<keyword evidence="2" id="KW-0456">Lyase</keyword>
<protein>
    <submittedName>
        <fullName evidence="4">Class II aldolase/adducin family protein</fullName>
    </submittedName>
</protein>
<organism evidence="4 5">
    <name type="scientific">Aquibaculum arenosum</name>
    <dbReference type="NCBI Taxonomy" id="3032591"/>
    <lineage>
        <taxon>Bacteria</taxon>
        <taxon>Pseudomonadati</taxon>
        <taxon>Pseudomonadota</taxon>
        <taxon>Alphaproteobacteria</taxon>
        <taxon>Rhodospirillales</taxon>
        <taxon>Rhodovibrionaceae</taxon>
        <taxon>Aquibaculum</taxon>
    </lineage>
</organism>
<dbReference type="Gene3D" id="3.40.225.10">
    <property type="entry name" value="Class II aldolase/adducin N-terminal domain"/>
    <property type="match status" value="1"/>
</dbReference>
<dbReference type="SMART" id="SM01007">
    <property type="entry name" value="Aldolase_II"/>
    <property type="match status" value="1"/>
</dbReference>
<evidence type="ECO:0000313" key="4">
    <source>
        <dbReference type="EMBL" id="MDF2097060.1"/>
    </source>
</evidence>
<dbReference type="PANTHER" id="PTHR22789:SF0">
    <property type="entry name" value="3-OXO-TETRONATE 4-PHOSPHATE DECARBOXYLASE-RELATED"/>
    <property type="match status" value="1"/>
</dbReference>
<dbReference type="Proteomes" id="UP001215503">
    <property type="component" value="Unassembled WGS sequence"/>
</dbReference>
<keyword evidence="5" id="KW-1185">Reference proteome</keyword>
<evidence type="ECO:0000256" key="2">
    <source>
        <dbReference type="ARBA" id="ARBA00023239"/>
    </source>
</evidence>
<sequence length="214" mass="23595">MEERDQRQALIETCLAMNASGLNQGTSGNLSLRWGEGLLITPSGLPYERLQPEDIVFLRFDGSHEGRHRPSSEWRFHRDILRARPEINAVVHTHSPYATMLAIQGREIPAIHYMIAAAGGPTIRCAPYATFGTETLSQHALAALDGRLACLLANHGMIALGPSLERALWLAGEVELLARQYVGTLQIGGPTILPDAEIERVMERFKSYGPRESS</sequence>
<dbReference type="InterPro" id="IPR050197">
    <property type="entry name" value="Aldolase_class_II_sugar_metab"/>
</dbReference>
<dbReference type="InterPro" id="IPR001303">
    <property type="entry name" value="Aldolase_II/adducin_N"/>
</dbReference>
<reference evidence="4 5" key="1">
    <citation type="submission" date="2023-03" db="EMBL/GenBank/DDBJ databases">
        <title>Fodinicurvata sp. CAU 1616 isolated from sea sendiment.</title>
        <authorList>
            <person name="Kim W."/>
        </authorList>
    </citation>
    <scope>NUCLEOTIDE SEQUENCE [LARGE SCALE GENOMIC DNA]</scope>
    <source>
        <strain evidence="4 5">CAU 1616</strain>
    </source>
</reference>
<dbReference type="SUPFAM" id="SSF53639">
    <property type="entry name" value="AraD/HMP-PK domain-like"/>
    <property type="match status" value="1"/>
</dbReference>